<accession>A0ABS6N963</accession>
<proteinExistence type="predicted"/>
<protein>
    <submittedName>
        <fullName evidence="2">Uncharacterized protein</fullName>
    </submittedName>
</protein>
<dbReference type="Proteomes" id="UP001166293">
    <property type="component" value="Unassembled WGS sequence"/>
</dbReference>
<evidence type="ECO:0000256" key="1">
    <source>
        <dbReference type="SAM" id="Phobius"/>
    </source>
</evidence>
<dbReference type="RefSeq" id="WP_217778755.1">
    <property type="nucleotide sequence ID" value="NZ_JAHRWL010000002.1"/>
</dbReference>
<gene>
    <name evidence="2" type="ORF">KUH32_12185</name>
</gene>
<name>A0ABS6N963_9RHOB</name>
<keyword evidence="1" id="KW-1133">Transmembrane helix</keyword>
<sequence>MKADHPSHVRIGAAIRPAPRPVPAAALLAAMILSVPFAALALLRTLF</sequence>
<feature type="transmembrane region" description="Helical" evidence="1">
    <location>
        <begin position="24"/>
        <end position="43"/>
    </location>
</feature>
<evidence type="ECO:0000313" key="3">
    <source>
        <dbReference type="Proteomes" id="UP001166293"/>
    </source>
</evidence>
<reference evidence="2" key="1">
    <citation type="submission" date="2021-06" db="EMBL/GenBank/DDBJ databases">
        <title>Thalassococcus sp. CAU 1522 isolated from sea sand, Republic of Korea.</title>
        <authorList>
            <person name="Kim W."/>
        </authorList>
    </citation>
    <scope>NUCLEOTIDE SEQUENCE</scope>
    <source>
        <strain evidence="2">CAU 1522</strain>
    </source>
</reference>
<comment type="caution">
    <text evidence="2">The sequence shown here is derived from an EMBL/GenBank/DDBJ whole genome shotgun (WGS) entry which is preliminary data.</text>
</comment>
<keyword evidence="3" id="KW-1185">Reference proteome</keyword>
<dbReference type="EMBL" id="JAHRWL010000002">
    <property type="protein sequence ID" value="MBV2360537.1"/>
    <property type="molecule type" value="Genomic_DNA"/>
</dbReference>
<keyword evidence="1" id="KW-0472">Membrane</keyword>
<organism evidence="2 3">
    <name type="scientific">Thalassococcus arenae</name>
    <dbReference type="NCBI Taxonomy" id="2851652"/>
    <lineage>
        <taxon>Bacteria</taxon>
        <taxon>Pseudomonadati</taxon>
        <taxon>Pseudomonadota</taxon>
        <taxon>Alphaproteobacteria</taxon>
        <taxon>Rhodobacterales</taxon>
        <taxon>Roseobacteraceae</taxon>
        <taxon>Thalassococcus</taxon>
    </lineage>
</organism>
<evidence type="ECO:0000313" key="2">
    <source>
        <dbReference type="EMBL" id="MBV2360537.1"/>
    </source>
</evidence>
<keyword evidence="1" id="KW-0812">Transmembrane</keyword>